<evidence type="ECO:0000256" key="7">
    <source>
        <dbReference type="ARBA" id="ARBA00022837"/>
    </source>
</evidence>
<feature type="compositionally biased region" description="Polar residues" evidence="15">
    <location>
        <begin position="186"/>
        <end position="200"/>
    </location>
</feature>
<dbReference type="SUPFAM" id="SSF81665">
    <property type="entry name" value="Calcium ATPase, transmembrane domain M"/>
    <property type="match status" value="1"/>
</dbReference>
<comment type="catalytic activity">
    <reaction evidence="14">
        <text>Ca(2+)(in) + ATP + H2O = Ca(2+)(out) + ADP + phosphate + H(+)</text>
        <dbReference type="Rhea" id="RHEA:18105"/>
        <dbReference type="ChEBI" id="CHEBI:15377"/>
        <dbReference type="ChEBI" id="CHEBI:15378"/>
        <dbReference type="ChEBI" id="CHEBI:29108"/>
        <dbReference type="ChEBI" id="CHEBI:30616"/>
        <dbReference type="ChEBI" id="CHEBI:43474"/>
        <dbReference type="ChEBI" id="CHEBI:456216"/>
        <dbReference type="EC" id="7.2.2.10"/>
    </reaction>
</comment>
<evidence type="ECO:0000256" key="10">
    <source>
        <dbReference type="ARBA" id="ARBA00022967"/>
    </source>
</evidence>
<comment type="similarity">
    <text evidence="14">Belongs to the cation transport ATPase (P-type) (TC 3.A.3) family.</text>
</comment>
<name>A0ABP0B6Y8_9PEZI</name>
<dbReference type="PANTHER" id="PTHR24093:SF369">
    <property type="entry name" value="CALCIUM-TRANSPORTING ATPASE"/>
    <property type="match status" value="1"/>
</dbReference>
<dbReference type="InterPro" id="IPR036412">
    <property type="entry name" value="HAD-like_sf"/>
</dbReference>
<feature type="transmembrane region" description="Helical" evidence="14">
    <location>
        <begin position="569"/>
        <end position="590"/>
    </location>
</feature>
<keyword evidence="4 14" id="KW-0812">Transmembrane</keyword>
<feature type="compositionally biased region" description="Low complexity" evidence="15">
    <location>
        <begin position="115"/>
        <end position="125"/>
    </location>
</feature>
<dbReference type="Pfam" id="PF13246">
    <property type="entry name" value="Cation_ATPase"/>
    <property type="match status" value="1"/>
</dbReference>
<comment type="caution">
    <text evidence="14">Lacks conserved residue(s) required for the propagation of feature annotation.</text>
</comment>
<feature type="domain" description="P-type ATPase A" evidence="16">
    <location>
        <begin position="434"/>
        <end position="550"/>
    </location>
</feature>
<dbReference type="InterPro" id="IPR023298">
    <property type="entry name" value="ATPase_P-typ_TM_dom_sf"/>
</dbReference>
<feature type="compositionally biased region" description="Polar residues" evidence="15">
    <location>
        <begin position="1484"/>
        <end position="1501"/>
    </location>
</feature>
<gene>
    <name evidence="19" type="primary">PMC1_3</name>
    <name evidence="19" type="ORF">SEUCBS140593_002490</name>
</gene>
<dbReference type="InterPro" id="IPR006408">
    <property type="entry name" value="P-type_ATPase_IIB"/>
</dbReference>
<feature type="region of interest" description="Disordered" evidence="15">
    <location>
        <begin position="692"/>
        <end position="741"/>
    </location>
</feature>
<keyword evidence="13 14" id="KW-0472">Membrane</keyword>
<dbReference type="Gene3D" id="2.70.150.10">
    <property type="entry name" value="Calcium-transporting ATPase, cytoplasmic transduction domain A"/>
    <property type="match status" value="1"/>
</dbReference>
<reference evidence="19 20" key="1">
    <citation type="submission" date="2024-01" db="EMBL/GenBank/DDBJ databases">
        <authorList>
            <person name="Allen C."/>
            <person name="Tagirdzhanova G."/>
        </authorList>
    </citation>
    <scope>NUCLEOTIDE SEQUENCE [LARGE SCALE GENOMIC DNA]</scope>
</reference>
<evidence type="ECO:0000256" key="4">
    <source>
        <dbReference type="ARBA" id="ARBA00022692"/>
    </source>
</evidence>
<feature type="region of interest" description="Disordered" evidence="15">
    <location>
        <begin position="1484"/>
        <end position="1591"/>
    </location>
</feature>
<feature type="region of interest" description="Disordered" evidence="15">
    <location>
        <begin position="65"/>
        <end position="218"/>
    </location>
</feature>
<evidence type="ECO:0000313" key="20">
    <source>
        <dbReference type="Proteomes" id="UP001642482"/>
    </source>
</evidence>
<evidence type="ECO:0000256" key="12">
    <source>
        <dbReference type="ARBA" id="ARBA00023065"/>
    </source>
</evidence>
<dbReference type="CDD" id="cd02081">
    <property type="entry name" value="P-type_ATPase_Ca_PMCA-like"/>
    <property type="match status" value="1"/>
</dbReference>
<evidence type="ECO:0000259" key="16">
    <source>
        <dbReference type="Pfam" id="PF00122"/>
    </source>
</evidence>
<keyword evidence="12 14" id="KW-0406">Ion transport</keyword>
<feature type="compositionally biased region" description="Polar residues" evidence="15">
    <location>
        <begin position="207"/>
        <end position="217"/>
    </location>
</feature>
<feature type="compositionally biased region" description="Low complexity" evidence="15">
    <location>
        <begin position="1373"/>
        <end position="1398"/>
    </location>
</feature>
<feature type="transmembrane region" description="Helical" evidence="14">
    <location>
        <begin position="610"/>
        <end position="636"/>
    </location>
</feature>
<dbReference type="Gene3D" id="3.40.1110.10">
    <property type="entry name" value="Calcium-transporting ATPase, cytoplasmic domain N"/>
    <property type="match status" value="1"/>
</dbReference>
<evidence type="ECO:0000256" key="9">
    <source>
        <dbReference type="ARBA" id="ARBA00022842"/>
    </source>
</evidence>
<dbReference type="InterPro" id="IPR059000">
    <property type="entry name" value="ATPase_P-type_domA"/>
</dbReference>
<feature type="domain" description="Cation-transporting P-type ATPase C-terminal" evidence="17">
    <location>
        <begin position="1111"/>
        <end position="1286"/>
    </location>
</feature>
<dbReference type="Gene3D" id="1.20.1110.10">
    <property type="entry name" value="Calcium-transporting ATPase, transmembrane domain"/>
    <property type="match status" value="1"/>
</dbReference>
<evidence type="ECO:0000259" key="18">
    <source>
        <dbReference type="Pfam" id="PF00690"/>
    </source>
</evidence>
<dbReference type="Pfam" id="PF08282">
    <property type="entry name" value="Hydrolase_3"/>
    <property type="match status" value="1"/>
</dbReference>
<feature type="compositionally biased region" description="Basic and acidic residues" evidence="15">
    <location>
        <begin position="1573"/>
        <end position="1591"/>
    </location>
</feature>
<feature type="transmembrane region" description="Helical" evidence="14">
    <location>
        <begin position="365"/>
        <end position="386"/>
    </location>
</feature>
<protein>
    <recommendedName>
        <fullName evidence="14">Calcium-transporting ATPase</fullName>
        <ecNumber evidence="14">7.2.2.10</ecNumber>
    </recommendedName>
</protein>
<dbReference type="InterPro" id="IPR006068">
    <property type="entry name" value="ATPase_P-typ_cation-transptr_C"/>
</dbReference>
<feature type="compositionally biased region" description="Polar residues" evidence="15">
    <location>
        <begin position="100"/>
        <end position="109"/>
    </location>
</feature>
<dbReference type="InterPro" id="IPR023214">
    <property type="entry name" value="HAD_sf"/>
</dbReference>
<comment type="subcellular location">
    <subcellularLocation>
        <location evidence="1">Endomembrane system</location>
        <topology evidence="1">Multi-pass membrane protein</topology>
    </subcellularLocation>
    <subcellularLocation>
        <location evidence="14">Membrane</location>
        <topology evidence="14">Multi-pass membrane protein</topology>
    </subcellularLocation>
</comment>
<keyword evidence="2 14" id="KW-0813">Transport</keyword>
<dbReference type="SFLD" id="SFLDF00027">
    <property type="entry name" value="p-type_atpase"/>
    <property type="match status" value="1"/>
</dbReference>
<feature type="compositionally biased region" description="Basic residues" evidence="15">
    <location>
        <begin position="1443"/>
        <end position="1452"/>
    </location>
</feature>
<dbReference type="SUPFAM" id="SSF81653">
    <property type="entry name" value="Calcium ATPase, transduction domain A"/>
    <property type="match status" value="1"/>
</dbReference>
<dbReference type="Proteomes" id="UP001642482">
    <property type="component" value="Unassembled WGS sequence"/>
</dbReference>
<evidence type="ECO:0000256" key="15">
    <source>
        <dbReference type="SAM" id="MobiDB-lite"/>
    </source>
</evidence>
<feature type="region of interest" description="Disordered" evidence="15">
    <location>
        <begin position="1370"/>
        <end position="1459"/>
    </location>
</feature>
<keyword evidence="11 14" id="KW-1133">Transmembrane helix</keyword>
<evidence type="ECO:0000256" key="1">
    <source>
        <dbReference type="ARBA" id="ARBA00004127"/>
    </source>
</evidence>
<dbReference type="InterPro" id="IPR023299">
    <property type="entry name" value="ATPase_P-typ_cyto_dom_N"/>
</dbReference>
<feature type="transmembrane region" description="Helical" evidence="14">
    <location>
        <begin position="1192"/>
        <end position="1211"/>
    </location>
</feature>
<feature type="transmembrane region" description="Helical" evidence="14">
    <location>
        <begin position="1232"/>
        <end position="1256"/>
    </location>
</feature>
<accession>A0ABP0B6Y8</accession>
<feature type="region of interest" description="Disordered" evidence="15">
    <location>
        <begin position="293"/>
        <end position="333"/>
    </location>
</feature>
<feature type="transmembrane region" description="Helical" evidence="14">
    <location>
        <begin position="1159"/>
        <end position="1180"/>
    </location>
</feature>
<evidence type="ECO:0000256" key="13">
    <source>
        <dbReference type="ARBA" id="ARBA00023136"/>
    </source>
</evidence>
<evidence type="ECO:0000256" key="5">
    <source>
        <dbReference type="ARBA" id="ARBA00022723"/>
    </source>
</evidence>
<evidence type="ECO:0000259" key="17">
    <source>
        <dbReference type="Pfam" id="PF00689"/>
    </source>
</evidence>
<dbReference type="Gene3D" id="3.40.50.1000">
    <property type="entry name" value="HAD superfamily/HAD-like"/>
    <property type="match status" value="1"/>
</dbReference>
<comment type="caution">
    <text evidence="19">The sequence shown here is derived from an EMBL/GenBank/DDBJ whole genome shotgun (WGS) entry which is preliminary data.</text>
</comment>
<dbReference type="SFLD" id="SFLDS00003">
    <property type="entry name" value="Haloacid_Dehalogenase"/>
    <property type="match status" value="1"/>
</dbReference>
<dbReference type="PANTHER" id="PTHR24093">
    <property type="entry name" value="CATION TRANSPORTING ATPASE"/>
    <property type="match status" value="1"/>
</dbReference>
<feature type="transmembrane region" description="Helical" evidence="14">
    <location>
        <begin position="1268"/>
        <end position="1288"/>
    </location>
</feature>
<evidence type="ECO:0000256" key="14">
    <source>
        <dbReference type="RuleBase" id="RU361146"/>
    </source>
</evidence>
<feature type="compositionally biased region" description="Polar residues" evidence="15">
    <location>
        <begin position="1509"/>
        <end position="1541"/>
    </location>
</feature>
<feature type="compositionally biased region" description="Polar residues" evidence="15">
    <location>
        <begin position="126"/>
        <end position="135"/>
    </location>
</feature>
<evidence type="ECO:0000256" key="2">
    <source>
        <dbReference type="ARBA" id="ARBA00022448"/>
    </source>
</evidence>
<keyword evidence="10" id="KW-1278">Translocase</keyword>
<keyword evidence="20" id="KW-1185">Reference proteome</keyword>
<keyword evidence="3 14" id="KW-0109">Calcium transport</keyword>
<dbReference type="PROSITE" id="PS00154">
    <property type="entry name" value="ATPASE_E1_E2"/>
    <property type="match status" value="1"/>
</dbReference>
<dbReference type="InterPro" id="IPR044492">
    <property type="entry name" value="P_typ_ATPase_HD_dom"/>
</dbReference>
<organism evidence="19 20">
    <name type="scientific">Sporothrix eucalyptigena</name>
    <dbReference type="NCBI Taxonomy" id="1812306"/>
    <lineage>
        <taxon>Eukaryota</taxon>
        <taxon>Fungi</taxon>
        <taxon>Dikarya</taxon>
        <taxon>Ascomycota</taxon>
        <taxon>Pezizomycotina</taxon>
        <taxon>Sordariomycetes</taxon>
        <taxon>Sordariomycetidae</taxon>
        <taxon>Ophiostomatales</taxon>
        <taxon>Ophiostomataceae</taxon>
        <taxon>Sporothrix</taxon>
    </lineage>
</organism>
<evidence type="ECO:0000256" key="8">
    <source>
        <dbReference type="ARBA" id="ARBA00022840"/>
    </source>
</evidence>
<proteinExistence type="inferred from homology"/>
<dbReference type="InterPro" id="IPR018303">
    <property type="entry name" value="ATPase_P-typ_P_site"/>
</dbReference>
<dbReference type="EC" id="7.2.2.10" evidence="14"/>
<dbReference type="EMBL" id="CAWUHD010000016">
    <property type="protein sequence ID" value="CAK7215320.1"/>
    <property type="molecule type" value="Genomic_DNA"/>
</dbReference>
<keyword evidence="5" id="KW-0479">Metal-binding</keyword>
<feature type="domain" description="Cation-transporting P-type ATPase N-terminal" evidence="18">
    <location>
        <begin position="333"/>
        <end position="376"/>
    </location>
</feature>
<dbReference type="Pfam" id="PF00690">
    <property type="entry name" value="Cation_ATPase_N"/>
    <property type="match status" value="1"/>
</dbReference>
<feature type="transmembrane region" description="Helical" evidence="14">
    <location>
        <begin position="1458"/>
        <end position="1480"/>
    </location>
</feature>
<dbReference type="SFLD" id="SFLDG00002">
    <property type="entry name" value="C1.7:_P-type_atpase_like"/>
    <property type="match status" value="1"/>
</dbReference>
<keyword evidence="8 14" id="KW-0067">ATP-binding</keyword>
<dbReference type="InterPro" id="IPR001757">
    <property type="entry name" value="P_typ_ATPase"/>
</dbReference>
<sequence>MAQNNGRDADAPLRRPRAPKNLVDDYITLPHHLKDNGLTHITHDSPTITIDTTAVNSTQEPIMADDGIPVYTNSPISVADDASHSPVSVEPPSNGLAAPQQPSFGTSAPTARRGNSTATNASTSSRPQLQATTSFESRDSRPTSPHNVSSPVMSRNGDRTHGFLAVPHSHRSRQNSVDSEDGSRSVAISQGETVIGSSASGVDRLNRSNSMDGSNDTIMKDPDALKPDRGTEAAFQVNNNPFAFSPGQLGKMFDPKSLAAFYSLGGLAGLEKGLRTDRKAGLSVEETSLDGSVSFEDATSRGNGKAVPSQGGAAPTASGSGEHGSRSSKNAGFSDRKRVFKDNRLPEKKAKSLLQLVWITFNDKILIMLSIAAVVSLAVGLYQTFGQKHDAEHPAVEWIEGVAIIVAILIVVIVGSLNDWQKERQFAKLNRKKTDRLVKVVRSGRIQEISIFEVLVGDVVHLETGDMIPVDGILIEGHNIKCDESQATGESDLIRKRPADEVYAAIENHDSLKKMDPFIQSGARVMEGLGTFVVTATGVNSTYGKTMMSLQDDPEITPLQAKLNVIADYIAKLGGAAALLLFVVLFIEFLARLHELPPSTTPAEKGQDFLNIFIVVVTIIVVAVPEGLPLAVTLALSYATAKMVRENNLVRQLKACEVMGNATTICSDKTGTLTQNRMRVVAGTIATGPRFGEQGISDVDGEGNPIPGSSAGPDGNKAKDMSVGSLGAANESRDQTARQMTSGLGKDVRDLLLKSIAINSTAFEGEVHGKPEFIGSKTESALLTFAREHLGMGPVSEERANAPNILQLIPFDSSRKCMGVVVELPNGRGARLLVKGASEILLAQCTQILRDPTKDTALTLLSDDNRETLTALIENYASHSLRTISLVYRDFHQWPPAYARRNEGSVDDVVFEDIFKNMGFIGLVGIKDPLRDGVREAVADCQRAGVIVRMVTGDNRLTAQAIARDCGILHEDSIIMEGPMFRNMHKEEQLEVIPRLHVLARSSPEDKRILVQRLKEMNETVAVTGDGTNDAPALKLADVGFSMGISGTEVAKEASAIILMDDNFASIVKALKWGRAVNDAVKRFLQFQLTVNVTAVALTFVSAVSSEDESSVLTAVQLLWVNLIMDTLAALALATDPPQPSVLDRAPERKGASIISTTMWKMIIGQALYQLAITFLLYFGGTKVLPTREHATAAQVQTLVFNTFVWMQIFNQWNNRRLDNKFNIFEGLLQNWFFIAISIIMVGGQVLIIQVGGLAFNIASEGQSPTMWGYAVGLGFVSIPIGALIRCIPDTWVEKLVPVFVRRWYATRAAKKKEQVPDVTVSDPYTYDERFDYYPVALAEVRDELAWLKRLRGGRLNNLKFAIQHPRETFAIPRSRSSPSHSRSNSRSNSQTHSRSNSFNMANNPMPETPTREDSFGSTNGHGLAGGLGASIMTPSASPDSRRRSRSMRSMRSRSNSALGAPTVMAGIIAGSVAVGWSPIDRSSSNASLHGQNNQSTSSNRDFGGAFPTGSSSSDAGNRRVSPSPSPNVASRTPTRESSTARLLRDNTDGTVGTSTTAVTNDTSGTFATAETAVERAVERGRPTGSVPKKD</sequence>
<dbReference type="Pfam" id="PF00689">
    <property type="entry name" value="Cation_ATPase_C"/>
    <property type="match status" value="1"/>
</dbReference>
<dbReference type="Pfam" id="PF00122">
    <property type="entry name" value="E1-E2_ATPase"/>
    <property type="match status" value="1"/>
</dbReference>
<dbReference type="NCBIfam" id="TIGR01517">
    <property type="entry name" value="ATPase-IIB_Ca"/>
    <property type="match status" value="1"/>
</dbReference>
<dbReference type="SUPFAM" id="SSF81660">
    <property type="entry name" value="Metal cation-transporting ATPase, ATP-binding domain N"/>
    <property type="match status" value="1"/>
</dbReference>
<keyword evidence="7 14" id="KW-0106">Calcium</keyword>
<comment type="function">
    <text evidence="14">Catalyzes the hydrolysis of ATP coupled with the transport of calcium.</text>
</comment>
<keyword evidence="9" id="KW-0460">Magnesium</keyword>
<dbReference type="SUPFAM" id="SSF56784">
    <property type="entry name" value="HAD-like"/>
    <property type="match status" value="1"/>
</dbReference>
<feature type="compositionally biased region" description="Polar residues" evidence="15">
    <location>
        <begin position="1549"/>
        <end position="1567"/>
    </location>
</feature>
<dbReference type="NCBIfam" id="TIGR01494">
    <property type="entry name" value="ATPase_P-type"/>
    <property type="match status" value="2"/>
</dbReference>
<feature type="compositionally biased region" description="Polar residues" evidence="15">
    <location>
        <begin position="142"/>
        <end position="153"/>
    </location>
</feature>
<dbReference type="InterPro" id="IPR008250">
    <property type="entry name" value="ATPase_P-typ_transduc_dom_A_sf"/>
</dbReference>
<evidence type="ECO:0000256" key="6">
    <source>
        <dbReference type="ARBA" id="ARBA00022741"/>
    </source>
</evidence>
<keyword evidence="6 14" id="KW-0547">Nucleotide-binding</keyword>
<evidence type="ECO:0000256" key="3">
    <source>
        <dbReference type="ARBA" id="ARBA00022568"/>
    </source>
</evidence>
<evidence type="ECO:0000313" key="19">
    <source>
        <dbReference type="EMBL" id="CAK7215320.1"/>
    </source>
</evidence>
<dbReference type="InterPro" id="IPR004014">
    <property type="entry name" value="ATPase_P-typ_cation-transptr_N"/>
</dbReference>
<evidence type="ECO:0000256" key="11">
    <source>
        <dbReference type="ARBA" id="ARBA00022989"/>
    </source>
</evidence>
<feature type="transmembrane region" description="Helical" evidence="14">
    <location>
        <begin position="398"/>
        <end position="418"/>
    </location>
</feature>
<dbReference type="PRINTS" id="PR00119">
    <property type="entry name" value="CATATPASE"/>
</dbReference>